<dbReference type="PANTHER" id="PTHR10443">
    <property type="entry name" value="MICROSOMAL DIPEPTIDASE"/>
    <property type="match status" value="1"/>
</dbReference>
<dbReference type="STRING" id="571932.SAMN05421743_11310"/>
<dbReference type="SUPFAM" id="SSF51556">
    <property type="entry name" value="Metallo-dependent hydrolases"/>
    <property type="match status" value="1"/>
</dbReference>
<sequence length="307" mass="35333">MIIDAHCDVLWKLWEKKVDFYDSEALRFNYLKWKQSDVKVQCFAIFVPEEITEEAQFSVALEMVSIFFEQIIEPYDDVRFVANRQDLMKLQPEEKGAILTLEGCHAIGSDINKLKTLIRLGVRIVGLTWNQANSVCDGIEEERGAGLSSFGRKVVEYLNQEQIWTDLSHISYQGFWDVLSICDYPMASHSNVYHLSPHKRNLDDTQLKALIDCNSWIGITFVPEFINGNHHAFMQEIVPHVEYIIAMGGENVIGFGSDFEGTDDLVTGLAEVTDYKFLINELCHSQTKETMQKLMCKNFVDKFPRQR</sequence>
<dbReference type="InterPro" id="IPR032466">
    <property type="entry name" value="Metal_Hydrolase"/>
</dbReference>
<dbReference type="Proteomes" id="UP000198584">
    <property type="component" value="Unassembled WGS sequence"/>
</dbReference>
<dbReference type="Gene3D" id="3.20.20.140">
    <property type="entry name" value="Metal-dependent hydrolases"/>
    <property type="match status" value="1"/>
</dbReference>
<dbReference type="PANTHER" id="PTHR10443:SF12">
    <property type="entry name" value="DIPEPTIDASE"/>
    <property type="match status" value="1"/>
</dbReference>
<dbReference type="EMBL" id="FNQR01000013">
    <property type="protein sequence ID" value="SEB02019.1"/>
    <property type="molecule type" value="Genomic_DNA"/>
</dbReference>
<gene>
    <name evidence="1" type="ORF">SAMN05421743_11310</name>
</gene>
<dbReference type="GO" id="GO:0006508">
    <property type="term" value="P:proteolysis"/>
    <property type="evidence" value="ECO:0007669"/>
    <property type="project" value="InterPro"/>
</dbReference>
<dbReference type="Pfam" id="PF01244">
    <property type="entry name" value="Peptidase_M19"/>
    <property type="match status" value="1"/>
</dbReference>
<evidence type="ECO:0000313" key="2">
    <source>
        <dbReference type="Proteomes" id="UP000198584"/>
    </source>
</evidence>
<protein>
    <submittedName>
        <fullName evidence="1">Membrane dipeptidase</fullName>
    </submittedName>
</protein>
<dbReference type="RefSeq" id="WP_176791587.1">
    <property type="nucleotide sequence ID" value="NZ_FNQR01000013.1"/>
</dbReference>
<organism evidence="1 2">
    <name type="scientific">Thalassobacillus cyri</name>
    <dbReference type="NCBI Taxonomy" id="571932"/>
    <lineage>
        <taxon>Bacteria</taxon>
        <taxon>Bacillati</taxon>
        <taxon>Bacillota</taxon>
        <taxon>Bacilli</taxon>
        <taxon>Bacillales</taxon>
        <taxon>Bacillaceae</taxon>
        <taxon>Thalassobacillus</taxon>
    </lineage>
</organism>
<keyword evidence="2" id="KW-1185">Reference proteome</keyword>
<accession>A0A1H4FXE0</accession>
<dbReference type="InterPro" id="IPR008257">
    <property type="entry name" value="Pept_M19"/>
</dbReference>
<evidence type="ECO:0000313" key="1">
    <source>
        <dbReference type="EMBL" id="SEB02019.1"/>
    </source>
</evidence>
<dbReference type="AlphaFoldDB" id="A0A1H4FXE0"/>
<name>A0A1H4FXE0_9BACI</name>
<proteinExistence type="predicted"/>
<dbReference type="GO" id="GO:0070573">
    <property type="term" value="F:metallodipeptidase activity"/>
    <property type="evidence" value="ECO:0007669"/>
    <property type="project" value="InterPro"/>
</dbReference>
<reference evidence="1 2" key="1">
    <citation type="submission" date="2016-10" db="EMBL/GenBank/DDBJ databases">
        <authorList>
            <person name="de Groot N.N."/>
        </authorList>
    </citation>
    <scope>NUCLEOTIDE SEQUENCE [LARGE SCALE GENOMIC DNA]</scope>
    <source>
        <strain evidence="1 2">CCM7597</strain>
    </source>
</reference>
<dbReference type="PROSITE" id="PS51365">
    <property type="entry name" value="RENAL_DIPEPTIDASE_2"/>
    <property type="match status" value="1"/>
</dbReference>